<dbReference type="GO" id="GO:0016054">
    <property type="term" value="P:organic acid catabolic process"/>
    <property type="evidence" value="ECO:0007669"/>
    <property type="project" value="UniProtKB-ARBA"/>
</dbReference>
<dbReference type="InterPro" id="IPR002204">
    <property type="entry name" value="3-OH-isobutyrate_DH-rel_CS"/>
</dbReference>
<evidence type="ECO:0000256" key="1">
    <source>
        <dbReference type="ARBA" id="ARBA00009080"/>
    </source>
</evidence>
<dbReference type="EMBL" id="FWXV01000003">
    <property type="protein sequence ID" value="SMD07993.1"/>
    <property type="molecule type" value="Genomic_DNA"/>
</dbReference>
<sequence>MGAPSVGFIGLGVMGIPMARNLVKAGTSLLVWNRTAGKDLPGAELAPDAATVFKRSDVVILMLANGSAIDEVLTRGTPQFAEKVAGRIIVHMGTTETAYSQGLEDDIRAAGGRYVEAPVSGSRVPAENGELVAMLAGDPDAVDVVRQLIAPMCRDTVVCGAVPNGLRMKLSVNVFLIATVTGLAESFQFAKRLGLDLGTFVDVLAGGQMSSPIMRVKGPKLLAEDYSVQAAIDDVWMNTRLITDAAKAAGIPAPLMDVCEALFSETSALGYAGADMAAVIKAIEARSVVGVVEQA</sequence>
<dbReference type="InterPro" id="IPR015815">
    <property type="entry name" value="HIBADH-related"/>
</dbReference>
<keyword evidence="2" id="KW-0560">Oxidoreductase</keyword>
<keyword evidence="3" id="KW-0520">NAD</keyword>
<dbReference type="PANTHER" id="PTHR43580:SF2">
    <property type="entry name" value="CYTOKINE-LIKE NUCLEAR FACTOR N-PAC"/>
    <property type="match status" value="1"/>
</dbReference>
<feature type="domain" description="3-hydroxyisobutyrate dehydrogenase-like NAD-binding" evidence="6">
    <location>
        <begin position="165"/>
        <end position="282"/>
    </location>
</feature>
<reference evidence="7 8" key="1">
    <citation type="submission" date="2017-04" db="EMBL/GenBank/DDBJ databases">
        <authorList>
            <person name="Afonso C.L."/>
            <person name="Miller P.J."/>
            <person name="Scott M.A."/>
            <person name="Spackman E."/>
            <person name="Goraichik I."/>
            <person name="Dimitrov K.M."/>
            <person name="Suarez D.L."/>
            <person name="Swayne D.E."/>
        </authorList>
    </citation>
    <scope>NUCLEOTIDE SEQUENCE [LARGE SCALE GENOMIC DNA]</scope>
    <source>
        <strain evidence="7 8">DSM 43828</strain>
    </source>
</reference>
<dbReference type="Pfam" id="PF14833">
    <property type="entry name" value="NAD_binding_11"/>
    <property type="match status" value="1"/>
</dbReference>
<dbReference type="GO" id="GO:0016491">
    <property type="term" value="F:oxidoreductase activity"/>
    <property type="evidence" value="ECO:0007669"/>
    <property type="project" value="UniProtKB-KW"/>
</dbReference>
<dbReference type="InterPro" id="IPR008927">
    <property type="entry name" value="6-PGluconate_DH-like_C_sf"/>
</dbReference>
<evidence type="ECO:0000313" key="8">
    <source>
        <dbReference type="Proteomes" id="UP000192674"/>
    </source>
</evidence>
<evidence type="ECO:0000259" key="6">
    <source>
        <dbReference type="Pfam" id="PF14833"/>
    </source>
</evidence>
<dbReference type="InterPro" id="IPR036291">
    <property type="entry name" value="NAD(P)-bd_dom_sf"/>
</dbReference>
<dbReference type="PIRSF" id="PIRSF000103">
    <property type="entry name" value="HIBADH"/>
    <property type="match status" value="1"/>
</dbReference>
<feature type="active site" evidence="4">
    <location>
        <position position="169"/>
    </location>
</feature>
<keyword evidence="8" id="KW-1185">Reference proteome</keyword>
<proteinExistence type="inferred from homology"/>
<evidence type="ECO:0000259" key="5">
    <source>
        <dbReference type="Pfam" id="PF03446"/>
    </source>
</evidence>
<dbReference type="Gene3D" id="3.40.50.720">
    <property type="entry name" value="NAD(P)-binding Rossmann-like Domain"/>
    <property type="match status" value="1"/>
</dbReference>
<dbReference type="RefSeq" id="WP_084428587.1">
    <property type="nucleotide sequence ID" value="NZ_FWXV01000003.1"/>
</dbReference>
<dbReference type="InterPro" id="IPR051265">
    <property type="entry name" value="HIBADH-related_NP60_sf"/>
</dbReference>
<dbReference type="OrthoDB" id="3185659at2"/>
<gene>
    <name evidence="7" type="ORF">SAMN05661093_04266</name>
</gene>
<name>A0A1Y5XQB8_KIBAR</name>
<feature type="domain" description="6-phosphogluconate dehydrogenase NADP-binding" evidence="5">
    <location>
        <begin position="6"/>
        <end position="158"/>
    </location>
</feature>
<evidence type="ECO:0000256" key="3">
    <source>
        <dbReference type="ARBA" id="ARBA00023027"/>
    </source>
</evidence>
<dbReference type="InterPro" id="IPR013328">
    <property type="entry name" value="6PGD_dom2"/>
</dbReference>
<dbReference type="Gene3D" id="1.10.1040.10">
    <property type="entry name" value="N-(1-d-carboxylethyl)-l-norvaline Dehydrogenase, domain 2"/>
    <property type="match status" value="1"/>
</dbReference>
<dbReference type="InterPro" id="IPR006115">
    <property type="entry name" value="6PGDH_NADP-bd"/>
</dbReference>
<dbReference type="PROSITE" id="PS00895">
    <property type="entry name" value="3_HYDROXYISOBUT_DH"/>
    <property type="match status" value="1"/>
</dbReference>
<organism evidence="7 8">
    <name type="scientific">Kibdelosporangium aridum</name>
    <dbReference type="NCBI Taxonomy" id="2030"/>
    <lineage>
        <taxon>Bacteria</taxon>
        <taxon>Bacillati</taxon>
        <taxon>Actinomycetota</taxon>
        <taxon>Actinomycetes</taxon>
        <taxon>Pseudonocardiales</taxon>
        <taxon>Pseudonocardiaceae</taxon>
        <taxon>Kibdelosporangium</taxon>
    </lineage>
</organism>
<accession>A0A1Y5XQB8</accession>
<dbReference type="SUPFAM" id="SSF51735">
    <property type="entry name" value="NAD(P)-binding Rossmann-fold domains"/>
    <property type="match status" value="1"/>
</dbReference>
<comment type="similarity">
    <text evidence="1">Belongs to the HIBADH-related family.</text>
</comment>
<dbReference type="SUPFAM" id="SSF48179">
    <property type="entry name" value="6-phosphogluconate dehydrogenase C-terminal domain-like"/>
    <property type="match status" value="1"/>
</dbReference>
<dbReference type="AlphaFoldDB" id="A0A1Y5XQB8"/>
<dbReference type="GO" id="GO:0051287">
    <property type="term" value="F:NAD binding"/>
    <property type="evidence" value="ECO:0007669"/>
    <property type="project" value="InterPro"/>
</dbReference>
<dbReference type="Pfam" id="PF03446">
    <property type="entry name" value="NAD_binding_2"/>
    <property type="match status" value="1"/>
</dbReference>
<protein>
    <submittedName>
        <fullName evidence="7">3-hydroxyisobutyrate dehydrogenase</fullName>
    </submittedName>
</protein>
<evidence type="ECO:0000256" key="4">
    <source>
        <dbReference type="PIRSR" id="PIRSR000103-1"/>
    </source>
</evidence>
<evidence type="ECO:0000313" key="7">
    <source>
        <dbReference type="EMBL" id="SMD07993.1"/>
    </source>
</evidence>
<dbReference type="Proteomes" id="UP000192674">
    <property type="component" value="Unassembled WGS sequence"/>
</dbReference>
<evidence type="ECO:0000256" key="2">
    <source>
        <dbReference type="ARBA" id="ARBA00023002"/>
    </source>
</evidence>
<dbReference type="PANTHER" id="PTHR43580">
    <property type="entry name" value="OXIDOREDUCTASE GLYR1-RELATED"/>
    <property type="match status" value="1"/>
</dbReference>
<dbReference type="InterPro" id="IPR029154">
    <property type="entry name" value="HIBADH-like_NADP-bd"/>
</dbReference>
<dbReference type="GO" id="GO:0050661">
    <property type="term" value="F:NADP binding"/>
    <property type="evidence" value="ECO:0007669"/>
    <property type="project" value="InterPro"/>
</dbReference>